<proteinExistence type="inferred from homology"/>
<feature type="region of interest" description="Disordered" evidence="10">
    <location>
        <begin position="311"/>
        <end position="374"/>
    </location>
</feature>
<evidence type="ECO:0000256" key="2">
    <source>
        <dbReference type="ARBA" id="ARBA00010845"/>
    </source>
</evidence>
<dbReference type="Proteomes" id="UP000472272">
    <property type="component" value="Chromosome 12"/>
</dbReference>
<feature type="coiled-coil region" evidence="9">
    <location>
        <begin position="61"/>
        <end position="88"/>
    </location>
</feature>
<dbReference type="KEGG" id="pmua:114607009"/>
<dbReference type="GO" id="GO:0045132">
    <property type="term" value="P:meiotic chromosome segregation"/>
    <property type="evidence" value="ECO:0007669"/>
    <property type="project" value="InterPro"/>
</dbReference>
<evidence type="ECO:0000256" key="9">
    <source>
        <dbReference type="SAM" id="Coils"/>
    </source>
</evidence>
<reference evidence="12" key="3">
    <citation type="submission" date="2025-09" db="UniProtKB">
        <authorList>
            <consortium name="Ensembl"/>
        </authorList>
    </citation>
    <scope>IDENTIFICATION</scope>
</reference>
<dbReference type="Gene3D" id="1.20.5.730">
    <property type="entry name" value="Single helix bin"/>
    <property type="match status" value="1"/>
</dbReference>
<dbReference type="CTD" id="151648"/>
<feature type="compositionally biased region" description="Basic and acidic residues" evidence="10">
    <location>
        <begin position="353"/>
        <end position="367"/>
    </location>
</feature>
<dbReference type="OMA" id="FNNLCQF"/>
<evidence type="ECO:0000256" key="7">
    <source>
        <dbReference type="ARBA" id="ARBA00023306"/>
    </source>
</evidence>
<accession>A0A670KBY1</accession>
<feature type="compositionally biased region" description="Polar residues" evidence="10">
    <location>
        <begin position="475"/>
        <end position="486"/>
    </location>
</feature>
<reference evidence="12 13" key="1">
    <citation type="journal article" date="2019" name="Proc. Natl. Acad. Sci. U.S.A.">
        <title>Regulatory changes in pterin and carotenoid genes underlie balanced color polymorphisms in the wall lizard.</title>
        <authorList>
            <person name="Andrade P."/>
            <person name="Pinho C."/>
            <person name="Perez I de Lanuza G."/>
            <person name="Afonso S."/>
            <person name="Brejcha J."/>
            <person name="Rubin C.J."/>
            <person name="Wallerman O."/>
            <person name="Pereira P."/>
            <person name="Sabatino S.J."/>
            <person name="Bellati A."/>
            <person name="Pellitteri-Rosa D."/>
            <person name="Bosakova Z."/>
            <person name="Bunikis I."/>
            <person name="Carretero M.A."/>
            <person name="Feiner N."/>
            <person name="Marsik P."/>
            <person name="Pauperio F."/>
            <person name="Salvi D."/>
            <person name="Soler L."/>
            <person name="While G.M."/>
            <person name="Uller T."/>
            <person name="Font E."/>
            <person name="Andersson L."/>
            <person name="Carneiro M."/>
        </authorList>
    </citation>
    <scope>NUCLEOTIDE SEQUENCE</scope>
</reference>
<dbReference type="GO" id="GO:0005634">
    <property type="term" value="C:nucleus"/>
    <property type="evidence" value="ECO:0007669"/>
    <property type="project" value="InterPro"/>
</dbReference>
<feature type="region of interest" description="Disordered" evidence="10">
    <location>
        <begin position="417"/>
        <end position="513"/>
    </location>
</feature>
<dbReference type="PANTHER" id="PTHR21577:SF3">
    <property type="entry name" value="SHUGOSHIN 1-RELATED"/>
    <property type="match status" value="1"/>
</dbReference>
<sequence>MTRERCLKKSFKDSLEDIKERMKERRNKKWAQLGKTKQVLSVNSKIANNSSTLLKSFQTNNRALALALEEEKSKMREAQDTILYLKREYQSLKFQVFALHRKLALQQGKEHSETRLMALKEIISKVVQDLLNATSLLGSAKDQYNTALNQTLSASSAEECDSSNVRSQDSLAHLRHILSVDASKQDKISGKELKDNTDTNYSDVAADSQQDVMTEDVFSTSKKDTGWQSSSHCHMEYENRNEENMQFESSLLKNVSIRRHYSRIKTQNPFDVSDGSSPEVLEQITECCQQDERGPESGLVKNNEQYEETYVSQEKHKINTDKTLEQPNMLPESNTPTAAPKQTDFKIVGGSQTHKERDQKRKLETKTRCRTRSRKERSHNRKCCSKAKTDRSTGSNDAYDFVFEECVHITPFRQNKVEENNVQEKNNREESETSCDESFASEEDSDDSQYVPCMKKSRKSLECTTDGSPRHTRQQSKNAVNEQHGSSPEGENRNTKKSVNSADKENVETDKPSRALEKCHPCFSDITNFESTSIQTRVSHPLMSTGIKGTPRKKRRCTDRVSYKEPSLSRKLRRGDPFTDNIFLDSPIFKQKKSRMCNSLKKKSLPRSNEYCRTKCDFKGRMAFQG</sequence>
<reference evidence="12" key="2">
    <citation type="submission" date="2025-08" db="UniProtKB">
        <authorList>
            <consortium name="Ensembl"/>
        </authorList>
    </citation>
    <scope>IDENTIFICATION</scope>
</reference>
<comment type="subcellular location">
    <subcellularLocation>
        <location evidence="1">Chromosome</location>
        <location evidence="1">Centromere</location>
    </subcellularLocation>
</comment>
<protein>
    <submittedName>
        <fullName evidence="12">Shugoshin 1</fullName>
    </submittedName>
</protein>
<evidence type="ECO:0000256" key="3">
    <source>
        <dbReference type="ARBA" id="ARBA00022454"/>
    </source>
</evidence>
<evidence type="ECO:0000256" key="4">
    <source>
        <dbReference type="ARBA" id="ARBA00022618"/>
    </source>
</evidence>
<evidence type="ECO:0000256" key="10">
    <source>
        <dbReference type="SAM" id="MobiDB-lite"/>
    </source>
</evidence>
<evidence type="ECO:0000313" key="13">
    <source>
        <dbReference type="Proteomes" id="UP000472272"/>
    </source>
</evidence>
<dbReference type="GeneTree" id="ENSGT00940000154107"/>
<keyword evidence="7" id="KW-0131">Cell cycle</keyword>
<feature type="domain" description="Shugoshin C-terminal" evidence="11">
    <location>
        <begin position="552"/>
        <end position="574"/>
    </location>
</feature>
<evidence type="ECO:0000256" key="1">
    <source>
        <dbReference type="ARBA" id="ARBA00004584"/>
    </source>
</evidence>
<evidence type="ECO:0000313" key="12">
    <source>
        <dbReference type="Ensembl" id="ENSPMRP00000032322.1"/>
    </source>
</evidence>
<dbReference type="InterPro" id="IPR011515">
    <property type="entry name" value="Shugoshin_C"/>
</dbReference>
<dbReference type="GO" id="GO:0051301">
    <property type="term" value="P:cell division"/>
    <property type="evidence" value="ECO:0007669"/>
    <property type="project" value="UniProtKB-KW"/>
</dbReference>
<feature type="compositionally biased region" description="Basic and acidic residues" evidence="10">
    <location>
        <begin position="313"/>
        <end position="324"/>
    </location>
</feature>
<dbReference type="AlphaFoldDB" id="A0A670KBY1"/>
<feature type="compositionally biased region" description="Basic and acidic residues" evidence="10">
    <location>
        <begin position="502"/>
        <end position="513"/>
    </location>
</feature>
<dbReference type="Pfam" id="PF07557">
    <property type="entry name" value="Shugoshin_C"/>
    <property type="match status" value="1"/>
</dbReference>
<evidence type="ECO:0000256" key="6">
    <source>
        <dbReference type="ARBA" id="ARBA00023054"/>
    </source>
</evidence>
<keyword evidence="4" id="KW-0132">Cell division</keyword>
<name>A0A670KBY1_PODMU</name>
<keyword evidence="3" id="KW-0158">Chromosome</keyword>
<keyword evidence="5" id="KW-0159">Chromosome partition</keyword>
<evidence type="ECO:0000256" key="8">
    <source>
        <dbReference type="ARBA" id="ARBA00023328"/>
    </source>
</evidence>
<gene>
    <name evidence="12" type="primary">SGO1</name>
</gene>
<keyword evidence="13" id="KW-1185">Reference proteome</keyword>
<dbReference type="PANTHER" id="PTHR21577">
    <property type="entry name" value="SHUGOSHIN"/>
    <property type="match status" value="1"/>
</dbReference>
<dbReference type="InterPro" id="IPR038889">
    <property type="entry name" value="Shugoshin1/2"/>
</dbReference>
<evidence type="ECO:0000256" key="5">
    <source>
        <dbReference type="ARBA" id="ARBA00022829"/>
    </source>
</evidence>
<dbReference type="RefSeq" id="XP_028605531.1">
    <property type="nucleotide sequence ID" value="XM_028749698.1"/>
</dbReference>
<feature type="compositionally biased region" description="Acidic residues" evidence="10">
    <location>
        <begin position="432"/>
        <end position="447"/>
    </location>
</feature>
<evidence type="ECO:0000259" key="11">
    <source>
        <dbReference type="Pfam" id="PF07557"/>
    </source>
</evidence>
<dbReference type="Ensembl" id="ENSPMRT00000034278.1">
    <property type="protein sequence ID" value="ENSPMRP00000032322.1"/>
    <property type="gene ID" value="ENSPMRG00000020942.1"/>
</dbReference>
<comment type="similarity">
    <text evidence="2">Belongs to the shugoshin family.</text>
</comment>
<organism evidence="12 13">
    <name type="scientific">Podarcis muralis</name>
    <name type="common">Wall lizard</name>
    <name type="synonym">Lacerta muralis</name>
    <dbReference type="NCBI Taxonomy" id="64176"/>
    <lineage>
        <taxon>Eukaryota</taxon>
        <taxon>Metazoa</taxon>
        <taxon>Chordata</taxon>
        <taxon>Craniata</taxon>
        <taxon>Vertebrata</taxon>
        <taxon>Euteleostomi</taxon>
        <taxon>Lepidosauria</taxon>
        <taxon>Squamata</taxon>
        <taxon>Bifurcata</taxon>
        <taxon>Unidentata</taxon>
        <taxon>Episquamata</taxon>
        <taxon>Laterata</taxon>
        <taxon>Lacertibaenia</taxon>
        <taxon>Lacertidae</taxon>
        <taxon>Podarcis</taxon>
    </lineage>
</organism>
<dbReference type="OrthoDB" id="9901374at2759"/>
<dbReference type="GO" id="GO:0000775">
    <property type="term" value="C:chromosome, centromeric region"/>
    <property type="evidence" value="ECO:0007669"/>
    <property type="project" value="UniProtKB-SubCell"/>
</dbReference>
<keyword evidence="8" id="KW-0137">Centromere</keyword>
<dbReference type="GeneID" id="114607009"/>
<keyword evidence="6 9" id="KW-0175">Coiled coil</keyword>